<dbReference type="InParanoid" id="E5R4H9"/>
<evidence type="ECO:0000313" key="2">
    <source>
        <dbReference type="EMBL" id="CBX91947.1"/>
    </source>
</evidence>
<evidence type="ECO:0000313" key="3">
    <source>
        <dbReference type="Proteomes" id="UP000002668"/>
    </source>
</evidence>
<feature type="transmembrane region" description="Helical" evidence="1">
    <location>
        <begin position="86"/>
        <end position="103"/>
    </location>
</feature>
<dbReference type="AlphaFoldDB" id="E5R4H9"/>
<reference evidence="3" key="1">
    <citation type="journal article" date="2011" name="Nat. Commun.">
        <title>Effector diversification within compartments of the Leptosphaeria maculans genome affected by Repeat-Induced Point mutations.</title>
        <authorList>
            <person name="Rouxel T."/>
            <person name="Grandaubert J."/>
            <person name="Hane J.K."/>
            <person name="Hoede C."/>
            <person name="van de Wouw A.P."/>
            <person name="Couloux A."/>
            <person name="Dominguez V."/>
            <person name="Anthouard V."/>
            <person name="Bally P."/>
            <person name="Bourras S."/>
            <person name="Cozijnsen A.J."/>
            <person name="Ciuffetti L.M."/>
            <person name="Degrave A."/>
            <person name="Dilmaghani A."/>
            <person name="Duret L."/>
            <person name="Fudal I."/>
            <person name="Goodwin S.B."/>
            <person name="Gout L."/>
            <person name="Glaser N."/>
            <person name="Linglin J."/>
            <person name="Kema G.H.J."/>
            <person name="Lapalu N."/>
            <person name="Lawrence C.B."/>
            <person name="May K."/>
            <person name="Meyer M."/>
            <person name="Ollivier B."/>
            <person name="Poulain J."/>
            <person name="Schoch C.L."/>
            <person name="Simon A."/>
            <person name="Spatafora J.W."/>
            <person name="Stachowiak A."/>
            <person name="Turgeon B.G."/>
            <person name="Tyler B.M."/>
            <person name="Vincent D."/>
            <person name="Weissenbach J."/>
            <person name="Amselem J."/>
            <person name="Quesneville H."/>
            <person name="Oliver R.P."/>
            <person name="Wincker P."/>
            <person name="Balesdent M.-H."/>
            <person name="Howlett B.J."/>
        </authorList>
    </citation>
    <scope>NUCLEOTIDE SEQUENCE [LARGE SCALE GENOMIC DNA]</scope>
    <source>
        <strain evidence="3">JN3 / isolate v23.1.3 / race Av1-4-5-6-7-8</strain>
    </source>
</reference>
<dbReference type="OMA" id="FKYPSES"/>
<name>E5R4H9_LEPMJ</name>
<sequence length="233" mass="25785">MDKLKEAENIAAQRLRKTFKYPSESDDENAVENGMDEQDRNTLIQTLSTQDTSATHTYTLLLLLLPLAPIPFYLPRLLTPHTLLPSLVHIASLLASAYTLYYLPLAPTAMQPIDGAPVPAAPTSRIPPWERTGETPGRRPVPWLSASTADFLAQWLVVGNRALCGVLALYDVFLGTAWADRLAVGGGFLPGLVCMLILWARTELRIIDVEQLRAWERGLNEGEGKGRAEGRRR</sequence>
<dbReference type="GeneID" id="13284783"/>
<keyword evidence="3" id="KW-1185">Reference proteome</keyword>
<feature type="transmembrane region" description="Helical" evidence="1">
    <location>
        <begin position="182"/>
        <end position="200"/>
    </location>
</feature>
<keyword evidence="1" id="KW-1133">Transmembrane helix</keyword>
<accession>E5R4H9</accession>
<keyword evidence="1" id="KW-0472">Membrane</keyword>
<evidence type="ECO:0000256" key="1">
    <source>
        <dbReference type="SAM" id="Phobius"/>
    </source>
</evidence>
<feature type="transmembrane region" description="Helical" evidence="1">
    <location>
        <begin position="152"/>
        <end position="170"/>
    </location>
</feature>
<dbReference type="HOGENOM" id="CLU_1152270_0_0_1"/>
<protein>
    <submittedName>
        <fullName evidence="2">Uncharacterized protein</fullName>
    </submittedName>
</protein>
<proteinExistence type="predicted"/>
<dbReference type="eggNOG" id="ENOG502S3VI">
    <property type="taxonomic scope" value="Eukaryota"/>
</dbReference>
<dbReference type="VEuPathDB" id="FungiDB:LEMA_P046530.1"/>
<feature type="transmembrane region" description="Helical" evidence="1">
    <location>
        <begin position="56"/>
        <end position="74"/>
    </location>
</feature>
<dbReference type="OrthoDB" id="3358048at2759"/>
<organism evidence="3">
    <name type="scientific">Leptosphaeria maculans (strain JN3 / isolate v23.1.3 / race Av1-4-5-6-7-8)</name>
    <name type="common">Blackleg fungus</name>
    <name type="synonym">Phoma lingam</name>
    <dbReference type="NCBI Taxonomy" id="985895"/>
    <lineage>
        <taxon>Eukaryota</taxon>
        <taxon>Fungi</taxon>
        <taxon>Dikarya</taxon>
        <taxon>Ascomycota</taxon>
        <taxon>Pezizomycotina</taxon>
        <taxon>Dothideomycetes</taxon>
        <taxon>Pleosporomycetidae</taxon>
        <taxon>Pleosporales</taxon>
        <taxon>Pleosporineae</taxon>
        <taxon>Leptosphaeriaceae</taxon>
        <taxon>Plenodomus</taxon>
        <taxon>Plenodomus lingam/Leptosphaeria maculans species complex</taxon>
    </lineage>
</organism>
<keyword evidence="1" id="KW-0812">Transmembrane</keyword>
<dbReference type="EMBL" id="FP929083">
    <property type="protein sequence ID" value="CBX91947.1"/>
    <property type="molecule type" value="Genomic_DNA"/>
</dbReference>
<dbReference type="Proteomes" id="UP000002668">
    <property type="component" value="Genome"/>
</dbReference>
<gene>
    <name evidence="2" type="ORF">LEMA_P046530.1</name>
</gene>